<sequence>MMVQGLWSTLLLGFLMGIKHAFEPDHVVAVTTIASRSNRWYRSSLAGIFWGIGHTATLFVVGLLLIVLKGQISEKWALSLEFLVGIMLVYLGWTGIRSYQPMHSPRASYEKSLLVGFVHGLSGSAAMVLLTMTTVQTVVEGALYILIFGMGTVAGMFAFSTCIGIPFVMTSRNQSIHHVLTRVAALLSTVYGLYYMYSTFVSEGLWRMWI</sequence>
<evidence type="ECO:0000256" key="3">
    <source>
        <dbReference type="ARBA" id="ARBA00022596"/>
    </source>
</evidence>
<dbReference type="PANTHER" id="PTHR33876">
    <property type="entry name" value="UNNAMED PRODUCT"/>
    <property type="match status" value="1"/>
</dbReference>
<keyword evidence="5 7" id="KW-1133">Transmembrane helix</keyword>
<dbReference type="AlphaFoldDB" id="A0A8D5UEK0"/>
<comment type="subcellular location">
    <subcellularLocation>
        <location evidence="7">Cell membrane</location>
        <topology evidence="7">Multi-pass membrane protein</topology>
    </subcellularLocation>
    <subcellularLocation>
        <location evidence="1">Endomembrane system</location>
        <topology evidence="1">Multi-pass membrane protein</topology>
    </subcellularLocation>
</comment>
<keyword evidence="4 7" id="KW-0812">Transmembrane</keyword>
<gene>
    <name evidence="9" type="ORF">JIR001_10360</name>
</gene>
<dbReference type="InterPro" id="IPR011541">
    <property type="entry name" value="Ni/Co_transpt_high_affinity"/>
</dbReference>
<feature type="transmembrane region" description="Helical" evidence="7">
    <location>
        <begin position="143"/>
        <end position="167"/>
    </location>
</feature>
<reference evidence="9" key="1">
    <citation type="journal article" date="2013" name="Int. J. Syst. Evol. Microbiol.">
        <title>Polycladomyces abyssicola gen. nov., sp. nov., a thermophilic filamentous bacterium isolated from hemipelagic sediment.</title>
        <authorList>
            <person name="Tsubouchi T."/>
            <person name="Shimane Y."/>
            <person name="Mori K."/>
            <person name="Usui K."/>
            <person name="Hiraki T."/>
            <person name="Tame A."/>
            <person name="Uematsu K."/>
            <person name="Maruyama T."/>
            <person name="Hatada Y."/>
        </authorList>
    </citation>
    <scope>NUCLEOTIDE SEQUENCE</scope>
    <source>
        <strain evidence="9">JIR-001</strain>
    </source>
</reference>
<dbReference type="InterPro" id="IPR039447">
    <property type="entry name" value="UreH-like_TM_dom"/>
</dbReference>
<comment type="similarity">
    <text evidence="7">Belongs to the NiCoT transporter (TC 2.A.52) family.</text>
</comment>
<protein>
    <recommendedName>
        <fullName evidence="7">Nickel/cobalt efflux system</fullName>
    </recommendedName>
</protein>
<keyword evidence="10" id="KW-1185">Reference proteome</keyword>
<dbReference type="GO" id="GO:0005886">
    <property type="term" value="C:plasma membrane"/>
    <property type="evidence" value="ECO:0007669"/>
    <property type="project" value="UniProtKB-SubCell"/>
</dbReference>
<evidence type="ECO:0000256" key="2">
    <source>
        <dbReference type="ARBA" id="ARBA00022448"/>
    </source>
</evidence>
<organism evidence="9 10">
    <name type="scientific">Polycladomyces abyssicola</name>
    <dbReference type="NCBI Taxonomy" id="1125966"/>
    <lineage>
        <taxon>Bacteria</taxon>
        <taxon>Bacillati</taxon>
        <taxon>Bacillota</taxon>
        <taxon>Bacilli</taxon>
        <taxon>Bacillales</taxon>
        <taxon>Thermoactinomycetaceae</taxon>
        <taxon>Polycladomyces</taxon>
    </lineage>
</organism>
<proteinExistence type="inferred from homology"/>
<evidence type="ECO:0000256" key="7">
    <source>
        <dbReference type="RuleBase" id="RU362101"/>
    </source>
</evidence>
<evidence type="ECO:0000313" key="10">
    <source>
        <dbReference type="Proteomes" id="UP000677436"/>
    </source>
</evidence>
<evidence type="ECO:0000256" key="1">
    <source>
        <dbReference type="ARBA" id="ARBA00004127"/>
    </source>
</evidence>
<evidence type="ECO:0000256" key="6">
    <source>
        <dbReference type="ARBA" id="ARBA00023136"/>
    </source>
</evidence>
<dbReference type="GO" id="GO:0015099">
    <property type="term" value="F:nickel cation transmembrane transporter activity"/>
    <property type="evidence" value="ECO:0007669"/>
    <property type="project" value="UniProtKB-UniRule"/>
</dbReference>
<keyword evidence="3" id="KW-0533">Nickel</keyword>
<feature type="transmembrane region" description="Helical" evidence="7">
    <location>
        <begin position="45"/>
        <end position="68"/>
    </location>
</feature>
<dbReference type="PANTHER" id="PTHR33876:SF4">
    <property type="entry name" value="CHLOROPLAST PROTEIN FOR GROWTH AND FERTILITY 2"/>
    <property type="match status" value="1"/>
</dbReference>
<accession>A0A8D5UEK0</accession>
<feature type="transmembrane region" description="Helical" evidence="7">
    <location>
        <begin position="75"/>
        <end position="93"/>
    </location>
</feature>
<dbReference type="KEGG" id="pabs:JIR001_10360"/>
<reference evidence="9" key="2">
    <citation type="journal article" date="2021" name="Microbiol. Resour. Announc.">
        <title>Complete Genome Sequence of Polycladomyces abyssicola JIR-001T, Isolated from Hemipelagic Sediment in Deep Seawater.</title>
        <authorList>
            <person name="Tsubouchi T."/>
            <person name="Kaneko Y."/>
        </authorList>
    </citation>
    <scope>NUCLEOTIDE SEQUENCE</scope>
    <source>
        <strain evidence="9">JIR-001</strain>
    </source>
</reference>
<feature type="transmembrane region" description="Helical" evidence="7">
    <location>
        <begin position="113"/>
        <end position="131"/>
    </location>
</feature>
<dbReference type="Proteomes" id="UP000677436">
    <property type="component" value="Chromosome"/>
</dbReference>
<feature type="domain" description="Urease accessory protein UreH-like transmembrane" evidence="8">
    <location>
        <begin position="107"/>
        <end position="194"/>
    </location>
</feature>
<dbReference type="GO" id="GO:0012505">
    <property type="term" value="C:endomembrane system"/>
    <property type="evidence" value="ECO:0007669"/>
    <property type="project" value="UniProtKB-SubCell"/>
</dbReference>
<evidence type="ECO:0000313" key="9">
    <source>
        <dbReference type="EMBL" id="BCU81253.1"/>
    </source>
</evidence>
<dbReference type="Pfam" id="PF13386">
    <property type="entry name" value="DsbD_2"/>
    <property type="match status" value="1"/>
</dbReference>
<name>A0A8D5UEK0_9BACL</name>
<dbReference type="InterPro" id="IPR052776">
    <property type="entry name" value="Chloro_ReproSupport/MetalTrans"/>
</dbReference>
<feature type="transmembrane region" description="Helical" evidence="7">
    <location>
        <begin position="179"/>
        <end position="197"/>
    </location>
</feature>
<keyword evidence="2 7" id="KW-0813">Transport</keyword>
<keyword evidence="6 7" id="KW-0472">Membrane</keyword>
<evidence type="ECO:0000256" key="5">
    <source>
        <dbReference type="ARBA" id="ARBA00022989"/>
    </source>
</evidence>
<evidence type="ECO:0000259" key="8">
    <source>
        <dbReference type="Pfam" id="PF13386"/>
    </source>
</evidence>
<dbReference type="Pfam" id="PF03824">
    <property type="entry name" value="NicO"/>
    <property type="match status" value="1"/>
</dbReference>
<evidence type="ECO:0000256" key="4">
    <source>
        <dbReference type="ARBA" id="ARBA00022692"/>
    </source>
</evidence>
<dbReference type="EMBL" id="AP024601">
    <property type="protein sequence ID" value="BCU81253.1"/>
    <property type="molecule type" value="Genomic_DNA"/>
</dbReference>